<evidence type="ECO:0000256" key="8">
    <source>
        <dbReference type="ARBA" id="ARBA00023012"/>
    </source>
</evidence>
<keyword evidence="10" id="KW-0812">Transmembrane</keyword>
<accession>A0ABW7X0A2</accession>
<evidence type="ECO:0000256" key="3">
    <source>
        <dbReference type="ARBA" id="ARBA00022553"/>
    </source>
</evidence>
<dbReference type="SUPFAM" id="SSF55874">
    <property type="entry name" value="ATPase domain of HSP90 chaperone/DNA topoisomerase II/histidine kinase"/>
    <property type="match status" value="1"/>
</dbReference>
<feature type="domain" description="Signal transduction histidine kinase subgroup 3 dimerisation and phosphoacceptor" evidence="12">
    <location>
        <begin position="185"/>
        <end position="249"/>
    </location>
</feature>
<keyword evidence="8" id="KW-0902">Two-component regulatory system</keyword>
<dbReference type="Gene3D" id="1.20.5.1930">
    <property type="match status" value="1"/>
</dbReference>
<dbReference type="RefSeq" id="WP_397092746.1">
    <property type="nucleotide sequence ID" value="NZ_JBIRYO010000008.1"/>
</dbReference>
<dbReference type="InterPro" id="IPR003594">
    <property type="entry name" value="HATPase_dom"/>
</dbReference>
<feature type="domain" description="DUF7134" evidence="13">
    <location>
        <begin position="26"/>
        <end position="161"/>
    </location>
</feature>
<feature type="transmembrane region" description="Helical" evidence="10">
    <location>
        <begin position="24"/>
        <end position="43"/>
    </location>
</feature>
<keyword evidence="10" id="KW-0472">Membrane</keyword>
<evidence type="ECO:0000256" key="7">
    <source>
        <dbReference type="ARBA" id="ARBA00022840"/>
    </source>
</evidence>
<feature type="domain" description="Histidine kinase/HSP90-like ATPase" evidence="11">
    <location>
        <begin position="295"/>
        <end position="389"/>
    </location>
</feature>
<reference evidence="14 15" key="1">
    <citation type="submission" date="2024-10" db="EMBL/GenBank/DDBJ databases">
        <title>The Natural Products Discovery Center: Release of the First 8490 Sequenced Strains for Exploring Actinobacteria Biosynthetic Diversity.</title>
        <authorList>
            <person name="Kalkreuter E."/>
            <person name="Kautsar S.A."/>
            <person name="Yang D."/>
            <person name="Bader C.D."/>
            <person name="Teijaro C.N."/>
            <person name="Fluegel L."/>
            <person name="Davis C.M."/>
            <person name="Simpson J.R."/>
            <person name="Lauterbach L."/>
            <person name="Steele A.D."/>
            <person name="Gui C."/>
            <person name="Meng S."/>
            <person name="Li G."/>
            <person name="Viehrig K."/>
            <person name="Ye F."/>
            <person name="Su P."/>
            <person name="Kiefer A.F."/>
            <person name="Nichols A."/>
            <person name="Cepeda A.J."/>
            <person name="Yan W."/>
            <person name="Fan B."/>
            <person name="Jiang Y."/>
            <person name="Adhikari A."/>
            <person name="Zheng C.-J."/>
            <person name="Schuster L."/>
            <person name="Cowan T.M."/>
            <person name="Smanski M.J."/>
            <person name="Chevrette M.G."/>
            <person name="De Carvalho L.P.S."/>
            <person name="Shen B."/>
        </authorList>
    </citation>
    <scope>NUCLEOTIDE SEQUENCE [LARGE SCALE GENOMIC DNA]</scope>
    <source>
        <strain evidence="14 15">NPDC019275</strain>
    </source>
</reference>
<keyword evidence="9" id="KW-0175">Coiled coil</keyword>
<feature type="coiled-coil region" evidence="9">
    <location>
        <begin position="157"/>
        <end position="184"/>
    </location>
</feature>
<feature type="transmembrane region" description="Helical" evidence="10">
    <location>
        <begin position="139"/>
        <end position="157"/>
    </location>
</feature>
<evidence type="ECO:0000259" key="12">
    <source>
        <dbReference type="Pfam" id="PF07730"/>
    </source>
</evidence>
<keyword evidence="10" id="KW-1133">Transmembrane helix</keyword>
<protein>
    <recommendedName>
        <fullName evidence="2">histidine kinase</fullName>
        <ecNumber evidence="2">2.7.13.3</ecNumber>
    </recommendedName>
</protein>
<evidence type="ECO:0000256" key="4">
    <source>
        <dbReference type="ARBA" id="ARBA00022679"/>
    </source>
</evidence>
<evidence type="ECO:0000256" key="6">
    <source>
        <dbReference type="ARBA" id="ARBA00022777"/>
    </source>
</evidence>
<dbReference type="Gene3D" id="3.30.565.10">
    <property type="entry name" value="Histidine kinase-like ATPase, C-terminal domain"/>
    <property type="match status" value="1"/>
</dbReference>
<keyword evidence="5" id="KW-0547">Nucleotide-binding</keyword>
<evidence type="ECO:0000313" key="15">
    <source>
        <dbReference type="Proteomes" id="UP001611415"/>
    </source>
</evidence>
<dbReference type="Proteomes" id="UP001611415">
    <property type="component" value="Unassembled WGS sequence"/>
</dbReference>
<evidence type="ECO:0000313" key="14">
    <source>
        <dbReference type="EMBL" id="MFI2474536.1"/>
    </source>
</evidence>
<keyword evidence="7" id="KW-0067">ATP-binding</keyword>
<evidence type="ECO:0000256" key="10">
    <source>
        <dbReference type="SAM" id="Phobius"/>
    </source>
</evidence>
<evidence type="ECO:0000256" key="5">
    <source>
        <dbReference type="ARBA" id="ARBA00022741"/>
    </source>
</evidence>
<evidence type="ECO:0000259" key="11">
    <source>
        <dbReference type="Pfam" id="PF02518"/>
    </source>
</evidence>
<evidence type="ECO:0000256" key="1">
    <source>
        <dbReference type="ARBA" id="ARBA00000085"/>
    </source>
</evidence>
<dbReference type="GO" id="GO:0016301">
    <property type="term" value="F:kinase activity"/>
    <property type="evidence" value="ECO:0007669"/>
    <property type="project" value="UniProtKB-KW"/>
</dbReference>
<keyword evidence="3" id="KW-0597">Phosphoprotein</keyword>
<evidence type="ECO:0000256" key="9">
    <source>
        <dbReference type="SAM" id="Coils"/>
    </source>
</evidence>
<dbReference type="EC" id="2.7.13.3" evidence="2"/>
<dbReference type="InterPro" id="IPR036890">
    <property type="entry name" value="HATPase_C_sf"/>
</dbReference>
<dbReference type="Pfam" id="PF23539">
    <property type="entry name" value="DUF7134"/>
    <property type="match status" value="1"/>
</dbReference>
<dbReference type="Pfam" id="PF07730">
    <property type="entry name" value="HisKA_3"/>
    <property type="match status" value="1"/>
</dbReference>
<keyword evidence="15" id="KW-1185">Reference proteome</keyword>
<sequence>MRFCEVRALAAGHVDAVIGRARRWPSLAVDAVLTVVVTVASVGPALVARAPWWIVALSVLASVPVWWRRRAPILALCLIGPAITVLACAHAMPALPYGTIVCVYAIAAYSPPRLRRGALTAVGIGVLVSLVLPKESPDSYGYAAMSFVTAWALGTGVRARRDRIAMLEERARRLEEERIAAVDRERLRIARDMHDIVTHSVGVMIVQAETGSLFTRADPARADAIFDGIAESGRAALHQLRHSLGALRGEATDPPHQPGIEAIPDLVELSRRGGLTASFDERGARRAVPGEIAVTAYRVVQEALTNTMKHARADSVRVSLHWGDEHLAIRVADDGISCDGARQSEMCVGAGGFAGRGLIGMRERVVGCGGTLSHGPVPDGFVVNAELPLGEGV</sequence>
<dbReference type="CDD" id="cd16917">
    <property type="entry name" value="HATPase_UhpB-NarQ-NarX-like"/>
    <property type="match status" value="1"/>
</dbReference>
<comment type="catalytic activity">
    <reaction evidence="1">
        <text>ATP + protein L-histidine = ADP + protein N-phospho-L-histidine.</text>
        <dbReference type="EC" id="2.7.13.3"/>
    </reaction>
</comment>
<dbReference type="InterPro" id="IPR011712">
    <property type="entry name" value="Sig_transdc_His_kin_sub3_dim/P"/>
</dbReference>
<proteinExistence type="predicted"/>
<dbReference type="Pfam" id="PF02518">
    <property type="entry name" value="HATPase_c"/>
    <property type="match status" value="1"/>
</dbReference>
<keyword evidence="4" id="KW-0808">Transferase</keyword>
<dbReference type="PANTHER" id="PTHR24421">
    <property type="entry name" value="NITRATE/NITRITE SENSOR PROTEIN NARX-RELATED"/>
    <property type="match status" value="1"/>
</dbReference>
<organism evidence="14 15">
    <name type="scientific">Nocardia xishanensis</name>
    <dbReference type="NCBI Taxonomy" id="238964"/>
    <lineage>
        <taxon>Bacteria</taxon>
        <taxon>Bacillati</taxon>
        <taxon>Actinomycetota</taxon>
        <taxon>Actinomycetes</taxon>
        <taxon>Mycobacteriales</taxon>
        <taxon>Nocardiaceae</taxon>
        <taxon>Nocardia</taxon>
    </lineage>
</organism>
<keyword evidence="6 14" id="KW-0418">Kinase</keyword>
<evidence type="ECO:0000259" key="13">
    <source>
        <dbReference type="Pfam" id="PF23539"/>
    </source>
</evidence>
<evidence type="ECO:0000256" key="2">
    <source>
        <dbReference type="ARBA" id="ARBA00012438"/>
    </source>
</evidence>
<dbReference type="InterPro" id="IPR055558">
    <property type="entry name" value="DUF7134"/>
</dbReference>
<dbReference type="InterPro" id="IPR050482">
    <property type="entry name" value="Sensor_HK_TwoCompSys"/>
</dbReference>
<comment type="caution">
    <text evidence="14">The sequence shown here is derived from an EMBL/GenBank/DDBJ whole genome shotgun (WGS) entry which is preliminary data.</text>
</comment>
<dbReference type="EMBL" id="JBIRYO010000008">
    <property type="protein sequence ID" value="MFI2474536.1"/>
    <property type="molecule type" value="Genomic_DNA"/>
</dbReference>
<feature type="transmembrane region" description="Helical" evidence="10">
    <location>
        <begin position="73"/>
        <end position="105"/>
    </location>
</feature>
<dbReference type="PANTHER" id="PTHR24421:SF10">
    <property type="entry name" value="NITRATE_NITRITE SENSOR PROTEIN NARQ"/>
    <property type="match status" value="1"/>
</dbReference>
<feature type="transmembrane region" description="Helical" evidence="10">
    <location>
        <begin position="50"/>
        <end position="67"/>
    </location>
</feature>
<gene>
    <name evidence="14" type="ORF">ACH49W_14265</name>
</gene>
<name>A0ABW7X0A2_9NOCA</name>
<feature type="transmembrane region" description="Helical" evidence="10">
    <location>
        <begin position="117"/>
        <end position="133"/>
    </location>
</feature>